<evidence type="ECO:0000256" key="1">
    <source>
        <dbReference type="SAM" id="MobiDB-lite"/>
    </source>
</evidence>
<comment type="caution">
    <text evidence="4">The sequence shown here is derived from an EMBL/GenBank/DDBJ whole genome shotgun (WGS) entry which is preliminary data.</text>
</comment>
<evidence type="ECO:0000259" key="3">
    <source>
        <dbReference type="Pfam" id="PF04783"/>
    </source>
</evidence>
<feature type="domain" description="DUF630" evidence="3">
    <location>
        <begin position="1"/>
        <end position="59"/>
    </location>
</feature>
<feature type="domain" description="DUF632" evidence="2">
    <location>
        <begin position="291"/>
        <end position="425"/>
    </location>
</feature>
<accession>A0A7J7D5T7</accession>
<reference evidence="4 5" key="1">
    <citation type="journal article" date="2020" name="Nat. Commun.">
        <title>Genome of Tripterygium wilfordii and identification of cytochrome P450 involved in triptolide biosynthesis.</title>
        <authorList>
            <person name="Tu L."/>
            <person name="Su P."/>
            <person name="Zhang Z."/>
            <person name="Gao L."/>
            <person name="Wang J."/>
            <person name="Hu T."/>
            <person name="Zhou J."/>
            <person name="Zhang Y."/>
            <person name="Zhao Y."/>
            <person name="Liu Y."/>
            <person name="Song Y."/>
            <person name="Tong Y."/>
            <person name="Lu Y."/>
            <person name="Yang J."/>
            <person name="Xu C."/>
            <person name="Jia M."/>
            <person name="Peters R.J."/>
            <person name="Huang L."/>
            <person name="Gao W."/>
        </authorList>
    </citation>
    <scope>NUCLEOTIDE SEQUENCE [LARGE SCALE GENOMIC DNA]</scope>
    <source>
        <strain evidence="5">cv. XIE 37</strain>
        <tissue evidence="4">Leaf</tissue>
    </source>
</reference>
<organism evidence="4 5">
    <name type="scientific">Tripterygium wilfordii</name>
    <name type="common">Thunder God vine</name>
    <dbReference type="NCBI Taxonomy" id="458696"/>
    <lineage>
        <taxon>Eukaryota</taxon>
        <taxon>Viridiplantae</taxon>
        <taxon>Streptophyta</taxon>
        <taxon>Embryophyta</taxon>
        <taxon>Tracheophyta</taxon>
        <taxon>Spermatophyta</taxon>
        <taxon>Magnoliopsida</taxon>
        <taxon>eudicotyledons</taxon>
        <taxon>Gunneridae</taxon>
        <taxon>Pentapetalae</taxon>
        <taxon>rosids</taxon>
        <taxon>fabids</taxon>
        <taxon>Celastrales</taxon>
        <taxon>Celastraceae</taxon>
        <taxon>Tripterygium</taxon>
    </lineage>
</organism>
<dbReference type="EMBL" id="JAAARO010000010">
    <property type="protein sequence ID" value="KAF5741684.1"/>
    <property type="molecule type" value="Genomic_DNA"/>
</dbReference>
<dbReference type="Pfam" id="PF04782">
    <property type="entry name" value="DUF632"/>
    <property type="match status" value="1"/>
</dbReference>
<dbReference type="InParanoid" id="A0A7J7D5T7"/>
<dbReference type="PANTHER" id="PTHR21450:SF59">
    <property type="entry name" value="PROTEIN, PUTATIVE_ 48652-45869-RELATED"/>
    <property type="match status" value="1"/>
</dbReference>
<name>A0A7J7D5T7_TRIWF</name>
<keyword evidence="5" id="KW-1185">Reference proteome</keyword>
<evidence type="ECO:0000313" key="5">
    <source>
        <dbReference type="Proteomes" id="UP000593562"/>
    </source>
</evidence>
<dbReference type="PANTHER" id="PTHR21450">
    <property type="entry name" value="PROTEIN ALTERED PHOSPHATE STARVATION RESPONSE 1"/>
    <property type="match status" value="1"/>
</dbReference>
<dbReference type="Pfam" id="PF04783">
    <property type="entry name" value="DUF630"/>
    <property type="match status" value="1"/>
</dbReference>
<dbReference type="Proteomes" id="UP000593562">
    <property type="component" value="Unassembled WGS sequence"/>
</dbReference>
<evidence type="ECO:0000313" key="4">
    <source>
        <dbReference type="EMBL" id="KAF5741684.1"/>
    </source>
</evidence>
<feature type="compositionally biased region" description="Basic and acidic residues" evidence="1">
    <location>
        <begin position="156"/>
        <end position="174"/>
    </location>
</feature>
<protein>
    <submittedName>
        <fullName evidence="4">Uncharacterized protein</fullName>
    </submittedName>
</protein>
<feature type="region of interest" description="Disordered" evidence="1">
    <location>
        <begin position="110"/>
        <end position="186"/>
    </location>
</feature>
<gene>
    <name evidence="4" type="ORF">HS088_TW10G00688</name>
</gene>
<feature type="region of interest" description="Disordered" evidence="1">
    <location>
        <begin position="78"/>
        <end position="97"/>
    </location>
</feature>
<dbReference type="InterPro" id="IPR006868">
    <property type="entry name" value="DUF630"/>
</dbReference>
<feature type="compositionally biased region" description="Pro residues" evidence="1">
    <location>
        <begin position="84"/>
        <end position="93"/>
    </location>
</feature>
<dbReference type="InterPro" id="IPR006867">
    <property type="entry name" value="DUF632"/>
</dbReference>
<evidence type="ECO:0000259" key="2">
    <source>
        <dbReference type="Pfam" id="PF04782"/>
    </source>
</evidence>
<proteinExistence type="predicted"/>
<sequence>MGCNQSKIENEEAVSRCKERRQFMKLAVSGRNAFAAAHSAYAVSIKNTGAALSDYAHGELHTIASAVPATEPTSSMATTVSMEMPPPPPPPKDFQPLKRSATMPEMVRKVRGDHKPMSPTIEEEEDEMMDVDKEELVRKRSGSSRGKRVAYDDEAEARLQKDRQRQKEELERTRASPAPAPQNDSTWEYFFNTENMPGPSLAEVAEQPEVNVNKEEIDRKVFDEMMKKEEEEEEEEEVVVPETSVPDNVEEVAVPEEMAAAGKVAKKGKTGIGAGPPVVGERRVGRMNLNLIKIFEELDDHFLKASETAHEVSKMLEATRLHYHSNFADNRGHIDHAARVMRVITWNRSFKGLPDLYGGRDDFDSKEHETHASVLDKLLAWEKKLYDEVKEGEIMKFEYQKKVAMLHKQKKKGAHSESSEKLKAADGHYVGYYADSPWEPV</sequence>
<dbReference type="AlphaFoldDB" id="A0A7J7D5T7"/>
<feature type="compositionally biased region" description="Basic residues" evidence="1">
    <location>
        <begin position="139"/>
        <end position="148"/>
    </location>
</feature>